<dbReference type="CDD" id="cd06503">
    <property type="entry name" value="ATP-synt_Fo_b"/>
    <property type="match status" value="1"/>
</dbReference>
<dbReference type="Gene3D" id="6.10.250.1580">
    <property type="match status" value="1"/>
</dbReference>
<comment type="caution">
    <text evidence="15">The sequence shown here is derived from an EMBL/GenBank/DDBJ whole genome shotgun (WGS) entry which is preliminary data.</text>
</comment>
<dbReference type="HAMAP" id="MF_01398">
    <property type="entry name" value="ATP_synth_b_bprime"/>
    <property type="match status" value="1"/>
</dbReference>
<dbReference type="GO" id="GO:0012505">
    <property type="term" value="C:endomembrane system"/>
    <property type="evidence" value="ECO:0007669"/>
    <property type="project" value="UniProtKB-SubCell"/>
</dbReference>
<evidence type="ECO:0000256" key="8">
    <source>
        <dbReference type="ARBA" id="ARBA00023136"/>
    </source>
</evidence>
<keyword evidence="9 12" id="KW-0066">ATP synthesis</keyword>
<dbReference type="SUPFAM" id="SSF81573">
    <property type="entry name" value="F1F0 ATP synthase subunit B, membrane domain"/>
    <property type="match status" value="1"/>
</dbReference>
<name>A0A6I2UGX8_9FIRM</name>
<dbReference type="GO" id="GO:0046961">
    <property type="term" value="F:proton-transporting ATPase activity, rotational mechanism"/>
    <property type="evidence" value="ECO:0007669"/>
    <property type="project" value="TreeGrafter"/>
</dbReference>
<evidence type="ECO:0000256" key="14">
    <source>
        <dbReference type="SAM" id="Coils"/>
    </source>
</evidence>
<evidence type="ECO:0000313" key="15">
    <source>
        <dbReference type="EMBL" id="MSU08026.1"/>
    </source>
</evidence>
<sequence>MLNFLILVVVLRLVAYKPIVKMLEERSQRIAGSIKKADEDAAAAEATLKEYKAQLATARTKAQEIMDKAEKRAQDEHAEKIQATQAVIKQMKENAEEQIQRERAQAVEVLKGQMVALSMAAAQKIVSKNMDAAENEALVSEFIEQLDKNKIGDLPC</sequence>
<comment type="similarity">
    <text evidence="1 12 13">Belongs to the ATPase B chain family.</text>
</comment>
<protein>
    <recommendedName>
        <fullName evidence="12">ATP synthase subunit b</fullName>
    </recommendedName>
    <alternativeName>
        <fullName evidence="12">ATP synthase F(0) sector subunit b</fullName>
    </alternativeName>
    <alternativeName>
        <fullName evidence="12">ATPase subunit I</fullName>
    </alternativeName>
    <alternativeName>
        <fullName evidence="12">F-type ATPase subunit b</fullName>
        <shortName evidence="12">F-ATPase subunit b</shortName>
    </alternativeName>
</protein>
<dbReference type="EMBL" id="VUNR01000004">
    <property type="protein sequence ID" value="MSU08026.1"/>
    <property type="molecule type" value="Genomic_DNA"/>
</dbReference>
<keyword evidence="12" id="KW-1003">Cell membrane</keyword>
<evidence type="ECO:0000256" key="1">
    <source>
        <dbReference type="ARBA" id="ARBA00005513"/>
    </source>
</evidence>
<evidence type="ECO:0000256" key="9">
    <source>
        <dbReference type="ARBA" id="ARBA00023310"/>
    </source>
</evidence>
<keyword evidence="4 12" id="KW-0812">Transmembrane</keyword>
<evidence type="ECO:0000256" key="2">
    <source>
        <dbReference type="ARBA" id="ARBA00022448"/>
    </source>
</evidence>
<keyword evidence="8 12" id="KW-0472">Membrane</keyword>
<organism evidence="15 16">
    <name type="scientific">Anaerovibrio slackiae</name>
    <dbReference type="NCBI Taxonomy" id="2652309"/>
    <lineage>
        <taxon>Bacteria</taxon>
        <taxon>Bacillati</taxon>
        <taxon>Bacillota</taxon>
        <taxon>Negativicutes</taxon>
        <taxon>Selenomonadales</taxon>
        <taxon>Selenomonadaceae</taxon>
        <taxon>Anaerovibrio</taxon>
    </lineage>
</organism>
<keyword evidence="7 12" id="KW-0406">Ion transport</keyword>
<accession>A0A6I2UGX8</accession>
<dbReference type="GO" id="GO:0045259">
    <property type="term" value="C:proton-transporting ATP synthase complex"/>
    <property type="evidence" value="ECO:0007669"/>
    <property type="project" value="UniProtKB-KW"/>
</dbReference>
<evidence type="ECO:0000256" key="3">
    <source>
        <dbReference type="ARBA" id="ARBA00022547"/>
    </source>
</evidence>
<gene>
    <name evidence="12 15" type="primary">atpF</name>
    <name evidence="15" type="ORF">FYJ84_03345</name>
</gene>
<dbReference type="Pfam" id="PF00430">
    <property type="entry name" value="ATP-synt_B"/>
    <property type="match status" value="1"/>
</dbReference>
<keyword evidence="14" id="KW-0175">Coiled coil</keyword>
<dbReference type="GO" id="GO:0005886">
    <property type="term" value="C:plasma membrane"/>
    <property type="evidence" value="ECO:0007669"/>
    <property type="project" value="UniProtKB-SubCell"/>
</dbReference>
<dbReference type="InterPro" id="IPR002146">
    <property type="entry name" value="ATP_synth_b/b'su_bac/chlpt"/>
</dbReference>
<evidence type="ECO:0000313" key="16">
    <source>
        <dbReference type="Proteomes" id="UP000433181"/>
    </source>
</evidence>
<keyword evidence="16" id="KW-1185">Reference proteome</keyword>
<evidence type="ECO:0000256" key="13">
    <source>
        <dbReference type="RuleBase" id="RU003848"/>
    </source>
</evidence>
<keyword evidence="3 12" id="KW-0138">CF(0)</keyword>
<comment type="subcellular location">
    <subcellularLocation>
        <location evidence="12">Cell membrane</location>
        <topology evidence="12">Single-pass membrane protein</topology>
    </subcellularLocation>
    <subcellularLocation>
        <location evidence="11">Endomembrane system</location>
        <topology evidence="11">Single-pass membrane protein</topology>
    </subcellularLocation>
</comment>
<dbReference type="NCBIfam" id="TIGR01144">
    <property type="entry name" value="ATP_synt_b"/>
    <property type="match status" value="1"/>
</dbReference>
<keyword evidence="6 12" id="KW-1133">Transmembrane helix</keyword>
<dbReference type="PANTHER" id="PTHR33445">
    <property type="entry name" value="ATP SYNTHASE SUBUNIT B', CHLOROPLASTIC"/>
    <property type="match status" value="1"/>
</dbReference>
<dbReference type="InterPro" id="IPR005864">
    <property type="entry name" value="ATP_synth_F0_bsu_bac"/>
</dbReference>
<reference evidence="15 16" key="1">
    <citation type="submission" date="2019-08" db="EMBL/GenBank/DDBJ databases">
        <title>In-depth cultivation of the pig gut microbiome towards novel bacterial diversity and tailored functional studies.</title>
        <authorList>
            <person name="Wylensek D."/>
            <person name="Hitch T.C.A."/>
            <person name="Clavel T."/>
        </authorList>
    </citation>
    <scope>NUCLEOTIDE SEQUENCE [LARGE SCALE GENOMIC DNA]</scope>
    <source>
        <strain evidence="15 16">WCA-693-APC-5D-A</strain>
    </source>
</reference>
<evidence type="ECO:0000256" key="4">
    <source>
        <dbReference type="ARBA" id="ARBA00022692"/>
    </source>
</evidence>
<keyword evidence="2 12" id="KW-0813">Transport</keyword>
<evidence type="ECO:0000256" key="6">
    <source>
        <dbReference type="ARBA" id="ARBA00022989"/>
    </source>
</evidence>
<evidence type="ECO:0000256" key="11">
    <source>
        <dbReference type="ARBA" id="ARBA00037847"/>
    </source>
</evidence>
<evidence type="ECO:0000256" key="10">
    <source>
        <dbReference type="ARBA" id="ARBA00025198"/>
    </source>
</evidence>
<comment type="function">
    <text evidence="10 12">F(1)F(0) ATP synthase produces ATP from ADP in the presence of a proton or sodium gradient. F-type ATPases consist of two structural domains, F(1) containing the extramembraneous catalytic core and F(0) containing the membrane proton channel, linked together by a central stalk and a peripheral stalk. During catalysis, ATP synthesis in the catalytic domain of F(1) is coupled via a rotary mechanism of the central stalk subunits to proton translocation.</text>
</comment>
<dbReference type="GO" id="GO:0046933">
    <property type="term" value="F:proton-transporting ATP synthase activity, rotational mechanism"/>
    <property type="evidence" value="ECO:0007669"/>
    <property type="project" value="UniProtKB-UniRule"/>
</dbReference>
<evidence type="ECO:0000256" key="12">
    <source>
        <dbReference type="HAMAP-Rule" id="MF_01398"/>
    </source>
</evidence>
<feature type="coiled-coil region" evidence="14">
    <location>
        <begin position="34"/>
        <end position="112"/>
    </location>
</feature>
<comment type="subunit">
    <text evidence="12">F-type ATPases have 2 components, F(1) - the catalytic core - and F(0) - the membrane proton channel. F(1) has five subunits: alpha(3), beta(3), gamma(1), delta(1), epsilon(1). F(0) has three main subunits: a(1), b(2) and c(10-14). The alpha and beta chains form an alternating ring which encloses part of the gamma chain. F(1) is attached to F(0) by a central stalk formed by the gamma and epsilon chains, while a peripheral stalk is formed by the delta and b chains.</text>
</comment>
<dbReference type="Proteomes" id="UP000433181">
    <property type="component" value="Unassembled WGS sequence"/>
</dbReference>
<dbReference type="InterPro" id="IPR028987">
    <property type="entry name" value="ATP_synth_B-like_membr_sf"/>
</dbReference>
<evidence type="ECO:0000256" key="7">
    <source>
        <dbReference type="ARBA" id="ARBA00023065"/>
    </source>
</evidence>
<comment type="function">
    <text evidence="12">Component of the F(0) channel, it forms part of the peripheral stalk, linking F(1) to F(0).</text>
</comment>
<evidence type="ECO:0000256" key="5">
    <source>
        <dbReference type="ARBA" id="ARBA00022781"/>
    </source>
</evidence>
<proteinExistence type="inferred from homology"/>
<dbReference type="AlphaFoldDB" id="A0A6I2UGX8"/>
<dbReference type="PANTHER" id="PTHR33445:SF2">
    <property type="entry name" value="ATP SYNTHASE SUBUNIT B', CHLOROPLASTIC"/>
    <property type="match status" value="1"/>
</dbReference>
<keyword evidence="5 12" id="KW-0375">Hydrogen ion transport</keyword>
<dbReference type="InterPro" id="IPR050059">
    <property type="entry name" value="ATP_synthase_B_chain"/>
</dbReference>